<keyword evidence="2" id="KW-1185">Reference proteome</keyword>
<gene>
    <name evidence="1" type="ORF">CDV36_013114</name>
</gene>
<sequence length="171" mass="19837">MLPTLISAKLWHQLRDIIWNDPSAMDRLDVSQIPSTIVEVGDILSMDCTNCALKAFTEGLSDVCNSLDVDKRPIPNHQFYAFSVVLDGESYSILPEGTVHLRPLEIPVNMREIVKEAKWQFLDQWKGMWRTWQVGEFEVRFDLYEDTKYDSTKAKVKRSVQKLQKALHRKP</sequence>
<dbReference type="Proteomes" id="UP000277212">
    <property type="component" value="Unassembled WGS sequence"/>
</dbReference>
<reference evidence="1 2" key="1">
    <citation type="submission" date="2017-06" db="EMBL/GenBank/DDBJ databases">
        <title>Comparative genomic analysis of Ambrosia Fusariam Clade fungi.</title>
        <authorList>
            <person name="Stajich J.E."/>
            <person name="Carrillo J."/>
            <person name="Kijimoto T."/>
            <person name="Eskalen A."/>
            <person name="O'Donnell K."/>
            <person name="Kasson M."/>
        </authorList>
    </citation>
    <scope>NUCLEOTIDE SEQUENCE [LARGE SCALE GENOMIC DNA]</scope>
    <source>
        <strain evidence="1">UCR3666</strain>
    </source>
</reference>
<proteinExistence type="predicted"/>
<dbReference type="AlphaFoldDB" id="A0A3M2RPN6"/>
<evidence type="ECO:0000313" key="1">
    <source>
        <dbReference type="EMBL" id="RMJ07293.1"/>
    </source>
</evidence>
<protein>
    <submittedName>
        <fullName evidence="1">Uncharacterized protein</fullName>
    </submittedName>
</protein>
<accession>A0A3M2RPN6</accession>
<organism evidence="1 2">
    <name type="scientific">Fusarium kuroshium</name>
    <dbReference type="NCBI Taxonomy" id="2010991"/>
    <lineage>
        <taxon>Eukaryota</taxon>
        <taxon>Fungi</taxon>
        <taxon>Dikarya</taxon>
        <taxon>Ascomycota</taxon>
        <taxon>Pezizomycotina</taxon>
        <taxon>Sordariomycetes</taxon>
        <taxon>Hypocreomycetidae</taxon>
        <taxon>Hypocreales</taxon>
        <taxon>Nectriaceae</taxon>
        <taxon>Fusarium</taxon>
        <taxon>Fusarium solani species complex</taxon>
    </lineage>
</organism>
<dbReference type="EMBL" id="NKUJ01000351">
    <property type="protein sequence ID" value="RMJ07293.1"/>
    <property type="molecule type" value="Genomic_DNA"/>
</dbReference>
<evidence type="ECO:0000313" key="2">
    <source>
        <dbReference type="Proteomes" id="UP000277212"/>
    </source>
</evidence>
<dbReference type="OrthoDB" id="8062037at2759"/>
<comment type="caution">
    <text evidence="1">The sequence shown here is derived from an EMBL/GenBank/DDBJ whole genome shotgun (WGS) entry which is preliminary data.</text>
</comment>
<name>A0A3M2RPN6_9HYPO</name>